<accession>A0A845B7W8</accession>
<dbReference type="EMBL" id="WTYL01000004">
    <property type="protein sequence ID" value="MXP45527.1"/>
    <property type="molecule type" value="Genomic_DNA"/>
</dbReference>
<reference evidence="3 4" key="1">
    <citation type="submission" date="2019-12" db="EMBL/GenBank/DDBJ databases">
        <title>Genomic-based taxomic classification of the family Erythrobacteraceae.</title>
        <authorList>
            <person name="Xu L."/>
        </authorList>
    </citation>
    <scope>NUCLEOTIDE SEQUENCE [LARGE SCALE GENOMIC DNA]</scope>
    <source>
        <strain evidence="3 4">KCTC 42453</strain>
    </source>
</reference>
<comment type="similarity">
    <text evidence="1">Belongs to the SDHAF4 family.</text>
</comment>
<dbReference type="InterPro" id="IPR012875">
    <property type="entry name" value="SDHF4"/>
</dbReference>
<evidence type="ECO:0000313" key="4">
    <source>
        <dbReference type="Proteomes" id="UP000431922"/>
    </source>
</evidence>
<comment type="caution">
    <text evidence="3">The sequence shown here is derived from an EMBL/GenBank/DDBJ whole genome shotgun (WGS) entry which is preliminary data.</text>
</comment>
<sequence>MTQRATKRPEDFAKPSHWNNDPVPQPETPKVSGKPADGDKHGLSPTRYGDWEKNGIAIDF</sequence>
<feature type="region of interest" description="Disordered" evidence="2">
    <location>
        <begin position="1"/>
        <end position="60"/>
    </location>
</feature>
<proteinExistence type="inferred from homology"/>
<evidence type="ECO:0000313" key="3">
    <source>
        <dbReference type="EMBL" id="MXP45527.1"/>
    </source>
</evidence>
<dbReference type="Proteomes" id="UP000431922">
    <property type="component" value="Unassembled WGS sequence"/>
</dbReference>
<dbReference type="OrthoDB" id="8481828at2"/>
<dbReference type="AlphaFoldDB" id="A0A845B7W8"/>
<dbReference type="Pfam" id="PF07896">
    <property type="entry name" value="DUF1674"/>
    <property type="match status" value="1"/>
</dbReference>
<organism evidence="3 4">
    <name type="scientific">Allopontixanthobacter sediminis</name>
    <dbReference type="NCBI Taxonomy" id="1689985"/>
    <lineage>
        <taxon>Bacteria</taxon>
        <taxon>Pseudomonadati</taxon>
        <taxon>Pseudomonadota</taxon>
        <taxon>Alphaproteobacteria</taxon>
        <taxon>Sphingomonadales</taxon>
        <taxon>Erythrobacteraceae</taxon>
        <taxon>Allopontixanthobacter</taxon>
    </lineage>
</organism>
<dbReference type="RefSeq" id="WP_160757174.1">
    <property type="nucleotide sequence ID" value="NZ_WTYL01000004.1"/>
</dbReference>
<evidence type="ECO:0000256" key="1">
    <source>
        <dbReference type="ARBA" id="ARBA00005701"/>
    </source>
</evidence>
<gene>
    <name evidence="3" type="ORF">GRI65_13825</name>
</gene>
<evidence type="ECO:0000256" key="2">
    <source>
        <dbReference type="SAM" id="MobiDB-lite"/>
    </source>
</evidence>
<protein>
    <submittedName>
        <fullName evidence="3">DUF1674 domain-containing protein</fullName>
    </submittedName>
</protein>
<name>A0A845B7W8_9SPHN</name>
<keyword evidence="4" id="KW-1185">Reference proteome</keyword>